<dbReference type="AlphaFoldDB" id="A0A3P7RND7"/>
<dbReference type="FunFam" id="3.40.20.10:FF:000005">
    <property type="entry name" value="Gelsolin"/>
    <property type="match status" value="1"/>
</dbReference>
<comment type="similarity">
    <text evidence="1">Belongs to the villin/gelsolin family.</text>
</comment>
<dbReference type="InterPro" id="IPR007122">
    <property type="entry name" value="Villin/Gelsolin"/>
</dbReference>
<dbReference type="OrthoDB" id="6375767at2759"/>
<evidence type="ECO:0000256" key="4">
    <source>
        <dbReference type="ARBA" id="ARBA00023203"/>
    </source>
</evidence>
<dbReference type="CDD" id="cd11291">
    <property type="entry name" value="gelsolin_S6_like"/>
    <property type="match status" value="1"/>
</dbReference>
<keyword evidence="4" id="KW-0009">Actin-binding</keyword>
<reference evidence="6 7" key="1">
    <citation type="submission" date="2018-11" db="EMBL/GenBank/DDBJ databases">
        <authorList>
            <consortium name="Pathogen Informatics"/>
        </authorList>
    </citation>
    <scope>NUCLEOTIDE SEQUENCE [LARGE SCALE GENOMIC DNA]</scope>
</reference>
<dbReference type="InterPro" id="IPR029006">
    <property type="entry name" value="ADF-H/Gelsolin-like_dom_sf"/>
</dbReference>
<dbReference type="GO" id="GO:0015629">
    <property type="term" value="C:actin cytoskeleton"/>
    <property type="evidence" value="ECO:0007669"/>
    <property type="project" value="TreeGrafter"/>
</dbReference>
<evidence type="ECO:0000259" key="5">
    <source>
        <dbReference type="Pfam" id="PF00626"/>
    </source>
</evidence>
<dbReference type="PRINTS" id="PR00597">
    <property type="entry name" value="GELSOLIN"/>
</dbReference>
<organism evidence="6 7">
    <name type="scientific">Gongylonema pulchrum</name>
    <dbReference type="NCBI Taxonomy" id="637853"/>
    <lineage>
        <taxon>Eukaryota</taxon>
        <taxon>Metazoa</taxon>
        <taxon>Ecdysozoa</taxon>
        <taxon>Nematoda</taxon>
        <taxon>Chromadorea</taxon>
        <taxon>Rhabditida</taxon>
        <taxon>Spirurina</taxon>
        <taxon>Spiruromorpha</taxon>
        <taxon>Spiruroidea</taxon>
        <taxon>Gongylonematidae</taxon>
        <taxon>Gongylonema</taxon>
    </lineage>
</organism>
<keyword evidence="3" id="KW-0677">Repeat</keyword>
<keyword evidence="7" id="KW-1185">Reference proteome</keyword>
<accession>A0A3P7RND7</accession>
<dbReference type="GO" id="GO:0051015">
    <property type="term" value="F:actin filament binding"/>
    <property type="evidence" value="ECO:0007669"/>
    <property type="project" value="InterPro"/>
</dbReference>
<dbReference type="EMBL" id="UYRT01099633">
    <property type="protein sequence ID" value="VDN42239.1"/>
    <property type="molecule type" value="Genomic_DNA"/>
</dbReference>
<dbReference type="GO" id="GO:0051693">
    <property type="term" value="P:actin filament capping"/>
    <property type="evidence" value="ECO:0007669"/>
    <property type="project" value="UniProtKB-KW"/>
</dbReference>
<protein>
    <recommendedName>
        <fullName evidence="5">Gelsolin-like domain-containing protein</fullName>
    </recommendedName>
</protein>
<dbReference type="Pfam" id="PF00626">
    <property type="entry name" value="Gelsolin"/>
    <property type="match status" value="1"/>
</dbReference>
<gene>
    <name evidence="6" type="ORF">GPUH_LOCUS23987</name>
</gene>
<evidence type="ECO:0000313" key="7">
    <source>
        <dbReference type="Proteomes" id="UP000271098"/>
    </source>
</evidence>
<dbReference type="SUPFAM" id="SSF55753">
    <property type="entry name" value="Actin depolymerizing proteins"/>
    <property type="match status" value="1"/>
</dbReference>
<evidence type="ECO:0000256" key="3">
    <source>
        <dbReference type="ARBA" id="ARBA00022737"/>
    </source>
</evidence>
<dbReference type="SMART" id="SM00262">
    <property type="entry name" value="GEL"/>
    <property type="match status" value="1"/>
</dbReference>
<dbReference type="PANTHER" id="PTHR11977:SF51">
    <property type="entry name" value="PROTEIN FLIGHTLESS-1 HOMOLOG"/>
    <property type="match status" value="1"/>
</dbReference>
<sequence length="156" mass="17592">MEGAEPAAFTQWASSWEGGKKIPAYTPKLFQCSDQNGKLAVEEIYSYSQEDLDGDDVMILDALSVIYVWVGSGANENEKKFAESVASKYLEGDVRPRPEMARIVKLEQGKETVEFKKIFEKWDDNLFKPVSLLLVNFRAVFLSGYFFLGSNSGRLQ</sequence>
<evidence type="ECO:0000256" key="1">
    <source>
        <dbReference type="ARBA" id="ARBA00008418"/>
    </source>
</evidence>
<evidence type="ECO:0000256" key="2">
    <source>
        <dbReference type="ARBA" id="ARBA00022467"/>
    </source>
</evidence>
<dbReference type="PANTHER" id="PTHR11977">
    <property type="entry name" value="VILLIN"/>
    <property type="match status" value="1"/>
</dbReference>
<dbReference type="Proteomes" id="UP000271098">
    <property type="component" value="Unassembled WGS sequence"/>
</dbReference>
<dbReference type="GO" id="GO:0005737">
    <property type="term" value="C:cytoplasm"/>
    <property type="evidence" value="ECO:0007669"/>
    <property type="project" value="TreeGrafter"/>
</dbReference>
<proteinExistence type="inferred from homology"/>
<evidence type="ECO:0000313" key="6">
    <source>
        <dbReference type="EMBL" id="VDN42239.1"/>
    </source>
</evidence>
<name>A0A3P7RND7_9BILA</name>
<dbReference type="InterPro" id="IPR007123">
    <property type="entry name" value="Gelsolin-like_dom"/>
</dbReference>
<keyword evidence="2" id="KW-0117">Actin capping</keyword>
<feature type="domain" description="Gelsolin-like" evidence="5">
    <location>
        <begin position="46"/>
        <end position="115"/>
    </location>
</feature>
<dbReference type="GO" id="GO:0008154">
    <property type="term" value="P:actin polymerization or depolymerization"/>
    <property type="evidence" value="ECO:0007669"/>
    <property type="project" value="TreeGrafter"/>
</dbReference>
<dbReference type="Gene3D" id="3.40.20.10">
    <property type="entry name" value="Severin"/>
    <property type="match status" value="1"/>
</dbReference>